<evidence type="ECO:0000256" key="2">
    <source>
        <dbReference type="SAM" id="Phobius"/>
    </source>
</evidence>
<protein>
    <submittedName>
        <fullName evidence="3">Uncharacterized protein</fullName>
    </submittedName>
</protein>
<dbReference type="AlphaFoldDB" id="A0A8E2DL35"/>
<feature type="region of interest" description="Disordered" evidence="1">
    <location>
        <begin position="1"/>
        <end position="23"/>
    </location>
</feature>
<reference evidence="3 4" key="1">
    <citation type="submission" date="2016-07" db="EMBL/GenBank/DDBJ databases">
        <title>Draft genome of the white-rot fungus Obba rivulosa 3A-2.</title>
        <authorList>
            <consortium name="DOE Joint Genome Institute"/>
            <person name="Miettinen O."/>
            <person name="Riley R."/>
            <person name="Acob R."/>
            <person name="Barry K."/>
            <person name="Cullen D."/>
            <person name="De Vries R."/>
            <person name="Hainaut M."/>
            <person name="Hatakka A."/>
            <person name="Henrissat B."/>
            <person name="Hilden K."/>
            <person name="Kuo R."/>
            <person name="Labutti K."/>
            <person name="Lipzen A."/>
            <person name="Makela M.R."/>
            <person name="Sandor L."/>
            <person name="Spatafora J.W."/>
            <person name="Grigoriev I.V."/>
            <person name="Hibbett D.S."/>
        </authorList>
    </citation>
    <scope>NUCLEOTIDE SEQUENCE [LARGE SCALE GENOMIC DNA]</scope>
    <source>
        <strain evidence="3 4">3A-2</strain>
    </source>
</reference>
<feature type="transmembrane region" description="Helical" evidence="2">
    <location>
        <begin position="147"/>
        <end position="165"/>
    </location>
</feature>
<name>A0A8E2DL35_9APHY</name>
<keyword evidence="2" id="KW-1133">Transmembrane helix</keyword>
<dbReference type="Proteomes" id="UP000250043">
    <property type="component" value="Unassembled WGS sequence"/>
</dbReference>
<keyword evidence="2" id="KW-0472">Membrane</keyword>
<keyword evidence="4" id="KW-1185">Reference proteome</keyword>
<feature type="compositionally biased region" description="Polar residues" evidence="1">
    <location>
        <begin position="71"/>
        <end position="80"/>
    </location>
</feature>
<evidence type="ECO:0000256" key="1">
    <source>
        <dbReference type="SAM" id="MobiDB-lite"/>
    </source>
</evidence>
<proteinExistence type="predicted"/>
<gene>
    <name evidence="3" type="ORF">OBBRIDRAFT_468996</name>
</gene>
<accession>A0A8E2DL35</accession>
<feature type="transmembrane region" description="Helical" evidence="2">
    <location>
        <begin position="109"/>
        <end position="127"/>
    </location>
</feature>
<dbReference type="EMBL" id="KV722373">
    <property type="protein sequence ID" value="OCH92140.1"/>
    <property type="molecule type" value="Genomic_DNA"/>
</dbReference>
<organism evidence="3 4">
    <name type="scientific">Obba rivulosa</name>
    <dbReference type="NCBI Taxonomy" id="1052685"/>
    <lineage>
        <taxon>Eukaryota</taxon>
        <taxon>Fungi</taxon>
        <taxon>Dikarya</taxon>
        <taxon>Basidiomycota</taxon>
        <taxon>Agaricomycotina</taxon>
        <taxon>Agaricomycetes</taxon>
        <taxon>Polyporales</taxon>
        <taxon>Gelatoporiaceae</taxon>
        <taxon>Obba</taxon>
    </lineage>
</organism>
<sequence length="168" mass="18388">MTTLRGEAQARIMPSGTLHVTGPLESTQQDFVGLSQNDAAAHTLLVSSRDQVSAMQAFNDMEGSAKRRQVTKLSSASDSPSRARQEDQSSRSSVILNPEDPSRWPTERILFTAGFLLFPCWIVGGLWNPSGQSDTFAGMFRWRCQVMGMIACYVIGGLIVVESVFKGK</sequence>
<evidence type="ECO:0000313" key="4">
    <source>
        <dbReference type="Proteomes" id="UP000250043"/>
    </source>
</evidence>
<evidence type="ECO:0000313" key="3">
    <source>
        <dbReference type="EMBL" id="OCH92140.1"/>
    </source>
</evidence>
<feature type="region of interest" description="Disordered" evidence="1">
    <location>
        <begin position="60"/>
        <end position="99"/>
    </location>
</feature>
<keyword evidence="2" id="KW-0812">Transmembrane</keyword>
<dbReference type="OrthoDB" id="2754015at2759"/>